<evidence type="ECO:0000256" key="2">
    <source>
        <dbReference type="ARBA" id="ARBA00022729"/>
    </source>
</evidence>
<evidence type="ECO:0000259" key="7">
    <source>
        <dbReference type="Pfam" id="PF13462"/>
    </source>
</evidence>
<dbReference type="Proteomes" id="UP000027446">
    <property type="component" value="Unassembled WGS sequence"/>
</dbReference>
<dbReference type="PANTHER" id="PTHR13887">
    <property type="entry name" value="GLUTATHIONE S-TRANSFERASE KAPPA"/>
    <property type="match status" value="1"/>
</dbReference>
<feature type="domain" description="Thioredoxin-like fold" evidence="7">
    <location>
        <begin position="39"/>
        <end position="211"/>
    </location>
</feature>
<dbReference type="InterPro" id="IPR012336">
    <property type="entry name" value="Thioredoxin-like_fold"/>
</dbReference>
<evidence type="ECO:0000256" key="1">
    <source>
        <dbReference type="ARBA" id="ARBA00005791"/>
    </source>
</evidence>
<dbReference type="PATRIC" id="fig|1280949.3.peg.1973"/>
<evidence type="ECO:0000313" key="8">
    <source>
        <dbReference type="EMBL" id="KCZ85943.1"/>
    </source>
</evidence>
<organism evidence="8 9">
    <name type="scientific">Hyphomonas adhaerens MHS-3</name>
    <dbReference type="NCBI Taxonomy" id="1280949"/>
    <lineage>
        <taxon>Bacteria</taxon>
        <taxon>Pseudomonadati</taxon>
        <taxon>Pseudomonadota</taxon>
        <taxon>Alphaproteobacteria</taxon>
        <taxon>Hyphomonadales</taxon>
        <taxon>Hyphomonadaceae</taxon>
        <taxon>Hyphomonas</taxon>
    </lineage>
</organism>
<dbReference type="GO" id="GO:0016491">
    <property type="term" value="F:oxidoreductase activity"/>
    <property type="evidence" value="ECO:0007669"/>
    <property type="project" value="UniProtKB-KW"/>
</dbReference>
<keyword evidence="3" id="KW-0560">Oxidoreductase</keyword>
<keyword evidence="4" id="KW-1015">Disulfide bond</keyword>
<dbReference type="Pfam" id="PF13462">
    <property type="entry name" value="Thioredoxin_4"/>
    <property type="match status" value="1"/>
</dbReference>
<dbReference type="AlphaFoldDB" id="A0A069E748"/>
<dbReference type="SUPFAM" id="SSF52833">
    <property type="entry name" value="Thioredoxin-like"/>
    <property type="match status" value="1"/>
</dbReference>
<evidence type="ECO:0000256" key="5">
    <source>
        <dbReference type="ARBA" id="ARBA00023284"/>
    </source>
</evidence>
<sequence length="252" mass="26504">MIMNLLSRRSALAAVSALMLAACGGGDGGSATGVPSISKGDHVKGSESAPITIIEYASPTCPACKYFHDDILPALSEKYVVTGKVKFVFREFPIHEPDVPSYVLAMCAGDGQFFDVLDDLFANQVGVVTAAQNGTLKGALQTIGKRHGIETTAQFDACMENRDYRTALADKYQVATEKWGVDSTPTFIINGEKHLFGGEFGSAEGFSKYIDGLLGEDAPADDTETAAPAEDTAPQPTAAGDDAGVPETTDQP</sequence>
<name>A0A069E748_9PROT</name>
<protein>
    <submittedName>
        <fullName evidence="8">DSBA-like thioredoxin domain-containing protein</fullName>
    </submittedName>
</protein>
<keyword evidence="5" id="KW-0676">Redox-active center</keyword>
<keyword evidence="2" id="KW-0732">Signal</keyword>
<dbReference type="InterPro" id="IPR036249">
    <property type="entry name" value="Thioredoxin-like_sf"/>
</dbReference>
<dbReference type="Gene3D" id="3.40.30.10">
    <property type="entry name" value="Glutaredoxin"/>
    <property type="match status" value="1"/>
</dbReference>
<dbReference type="STRING" id="1280949.HAD_09660"/>
<evidence type="ECO:0000256" key="4">
    <source>
        <dbReference type="ARBA" id="ARBA00023157"/>
    </source>
</evidence>
<dbReference type="eggNOG" id="COG1651">
    <property type="taxonomic scope" value="Bacteria"/>
</dbReference>
<dbReference type="OrthoDB" id="8478320at2"/>
<comment type="similarity">
    <text evidence="1">Belongs to the thioredoxin family. DsbA subfamily.</text>
</comment>
<feature type="region of interest" description="Disordered" evidence="6">
    <location>
        <begin position="213"/>
        <end position="252"/>
    </location>
</feature>
<feature type="compositionally biased region" description="Low complexity" evidence="6">
    <location>
        <begin position="225"/>
        <end position="239"/>
    </location>
</feature>
<evidence type="ECO:0000256" key="6">
    <source>
        <dbReference type="SAM" id="MobiDB-lite"/>
    </source>
</evidence>
<comment type="caution">
    <text evidence="8">The sequence shown here is derived from an EMBL/GenBank/DDBJ whole genome shotgun (WGS) entry which is preliminary data.</text>
</comment>
<accession>A0A069E748</accession>
<reference evidence="8 9" key="1">
    <citation type="journal article" date="2014" name="Antonie Van Leeuwenhoek">
        <title>Hyphomonas beringensis sp. nov. and Hyphomonas chukchiensis sp. nov., isolated from surface seawater of the Bering Sea and Chukchi Sea.</title>
        <authorList>
            <person name="Li C."/>
            <person name="Lai Q."/>
            <person name="Li G."/>
            <person name="Dong C."/>
            <person name="Wang J."/>
            <person name="Liao Y."/>
            <person name="Shao Z."/>
        </authorList>
    </citation>
    <scope>NUCLEOTIDE SEQUENCE [LARGE SCALE GENOMIC DNA]</scope>
    <source>
        <strain evidence="8 9">MHS-3</strain>
    </source>
</reference>
<evidence type="ECO:0000313" key="9">
    <source>
        <dbReference type="Proteomes" id="UP000027446"/>
    </source>
</evidence>
<evidence type="ECO:0000256" key="3">
    <source>
        <dbReference type="ARBA" id="ARBA00023002"/>
    </source>
</evidence>
<proteinExistence type="inferred from homology"/>
<dbReference type="EMBL" id="ARYH01000001">
    <property type="protein sequence ID" value="KCZ85943.1"/>
    <property type="molecule type" value="Genomic_DNA"/>
</dbReference>
<keyword evidence="9" id="KW-1185">Reference proteome</keyword>
<gene>
    <name evidence="8" type="ORF">HAD_09660</name>
</gene>
<dbReference type="PANTHER" id="PTHR13887:SF14">
    <property type="entry name" value="DISULFIDE BOND FORMATION PROTEIN D"/>
    <property type="match status" value="1"/>
</dbReference>